<feature type="binding site" evidence="3">
    <location>
        <position position="35"/>
    </location>
    <ligand>
        <name>NAD(+)</name>
        <dbReference type="ChEBI" id="CHEBI:57540"/>
    </ligand>
</feature>
<dbReference type="InterPro" id="IPR020831">
    <property type="entry name" value="GlycerAld/Erythrose_P_DH"/>
</dbReference>
<evidence type="ECO:0000313" key="7">
    <source>
        <dbReference type="EMBL" id="SFQ35611.1"/>
    </source>
</evidence>
<evidence type="ECO:0000256" key="4">
    <source>
        <dbReference type="PIRSR" id="PIRSR000149-4"/>
    </source>
</evidence>
<dbReference type="InterPro" id="IPR036291">
    <property type="entry name" value="NAD(P)-bd_dom_sf"/>
</dbReference>
<dbReference type="Gene3D" id="3.30.360.10">
    <property type="entry name" value="Dihydrodipicolinate Reductase, domain 2"/>
    <property type="match status" value="1"/>
</dbReference>
<name>A0A1I5XUG6_9RHOB</name>
<dbReference type="EMBL" id="FOXV01000004">
    <property type="protein sequence ID" value="SFQ35611.1"/>
    <property type="molecule type" value="Genomic_DNA"/>
</dbReference>
<feature type="domain" description="Glyceraldehyde 3-phosphate dehydrogenase NAD(P) binding" evidence="6">
    <location>
        <begin position="1"/>
        <end position="149"/>
    </location>
</feature>
<protein>
    <submittedName>
        <fullName evidence="7">Glyceraldehyde 3-phosphate dehydrogenase</fullName>
    </submittedName>
</protein>
<dbReference type="InterPro" id="IPR020830">
    <property type="entry name" value="GlycerAld_3-P_DH_AS"/>
</dbReference>
<dbReference type="GO" id="GO:0016620">
    <property type="term" value="F:oxidoreductase activity, acting on the aldehyde or oxo group of donors, NAD or NADP as acceptor"/>
    <property type="evidence" value="ECO:0007669"/>
    <property type="project" value="InterPro"/>
</dbReference>
<feature type="binding site" evidence="3">
    <location>
        <position position="119"/>
    </location>
    <ligand>
        <name>NAD(+)</name>
        <dbReference type="ChEBI" id="CHEBI:57540"/>
    </ligand>
</feature>
<dbReference type="Pfam" id="PF00044">
    <property type="entry name" value="Gp_dh_N"/>
    <property type="match status" value="1"/>
</dbReference>
<feature type="binding site" evidence="3">
    <location>
        <position position="309"/>
    </location>
    <ligand>
        <name>NAD(+)</name>
        <dbReference type="ChEBI" id="CHEBI:57540"/>
    </ligand>
</feature>
<keyword evidence="8" id="KW-1185">Reference proteome</keyword>
<sequence length="330" mass="35077">MRIAINGFGRIGRTILRQVLSDPAHADIEVVLLNDIAPLEDCAYLFRYDSVYGPYPGKTTTSDGHLTVDDYEMPFHAAETPADLDLSEVDILLDCTGAADARAAAEAGLASGARNVLISGPCLEAERTLVLGANEDMLGDARIVSNASCTTNALAPLLKALDAAYGVETGHMTTVHCYTGSQPTVDKPRGPFERSRAAAVSMVPTTTSAAKLIDHVLPELAGRVTGAAVRVPSISVSAVDLVVQLTRPHGSDAADAVRALADTSAVIGLTEDPCVSVDLRARPESIVLAPQEAMAVGDRQLRIFGWYDNEWGFSARMLDMARLMHVREHG</sequence>
<reference evidence="8" key="1">
    <citation type="submission" date="2016-10" db="EMBL/GenBank/DDBJ databases">
        <authorList>
            <person name="Varghese N."/>
            <person name="Submissions S."/>
        </authorList>
    </citation>
    <scope>NUCLEOTIDE SEQUENCE [LARGE SCALE GENOMIC DNA]</scope>
    <source>
        <strain evidence="8">JCM 10271</strain>
    </source>
</reference>
<dbReference type="PROSITE" id="PS00071">
    <property type="entry name" value="GAPDH"/>
    <property type="match status" value="1"/>
</dbReference>
<evidence type="ECO:0000256" key="2">
    <source>
        <dbReference type="PIRSR" id="PIRSR000149-1"/>
    </source>
</evidence>
<keyword evidence="3" id="KW-0520">NAD</keyword>
<keyword evidence="1" id="KW-0560">Oxidoreductase</keyword>
<accession>A0A1I5XUG6</accession>
<keyword evidence="3" id="KW-0547">Nucleotide-binding</keyword>
<proteinExistence type="inferred from homology"/>
<evidence type="ECO:0000313" key="8">
    <source>
        <dbReference type="Proteomes" id="UP000243106"/>
    </source>
</evidence>
<dbReference type="GO" id="GO:0051287">
    <property type="term" value="F:NAD binding"/>
    <property type="evidence" value="ECO:0007669"/>
    <property type="project" value="InterPro"/>
</dbReference>
<evidence type="ECO:0000256" key="1">
    <source>
        <dbReference type="ARBA" id="ARBA00023002"/>
    </source>
</evidence>
<dbReference type="SMART" id="SM00846">
    <property type="entry name" value="Gp_dh_N"/>
    <property type="match status" value="1"/>
</dbReference>
<evidence type="ECO:0000256" key="3">
    <source>
        <dbReference type="PIRSR" id="PIRSR000149-3"/>
    </source>
</evidence>
<dbReference type="PANTHER" id="PTHR43148">
    <property type="entry name" value="GLYCERALDEHYDE-3-PHOSPHATE DEHYDROGENASE 2"/>
    <property type="match status" value="1"/>
</dbReference>
<comment type="similarity">
    <text evidence="5">Belongs to the glyceraldehyde-3-phosphate dehydrogenase family.</text>
</comment>
<dbReference type="InterPro" id="IPR020828">
    <property type="entry name" value="GlycerAld_3-P_DH_NAD(P)-bd"/>
</dbReference>
<feature type="active site" description="Nucleophile" evidence="2">
    <location>
        <position position="149"/>
    </location>
</feature>
<dbReference type="Gene3D" id="3.40.50.720">
    <property type="entry name" value="NAD(P)-binding Rossmann-like Domain"/>
    <property type="match status" value="1"/>
</dbReference>
<dbReference type="RefSeq" id="WP_093010238.1">
    <property type="nucleotide sequence ID" value="NZ_FOXV01000004.1"/>
</dbReference>
<gene>
    <name evidence="7" type="ORF">SAMN05421853_104130</name>
</gene>
<dbReference type="Pfam" id="PF02800">
    <property type="entry name" value="Gp_dh_C"/>
    <property type="match status" value="1"/>
</dbReference>
<dbReference type="STRING" id="93684.SAMN05421853_104130"/>
<evidence type="ECO:0000259" key="6">
    <source>
        <dbReference type="SMART" id="SM00846"/>
    </source>
</evidence>
<feature type="binding site" evidence="3">
    <location>
        <begin position="10"/>
        <end position="11"/>
    </location>
    <ligand>
        <name>NAD(+)</name>
        <dbReference type="ChEBI" id="CHEBI:57540"/>
    </ligand>
</feature>
<dbReference type="SUPFAM" id="SSF55347">
    <property type="entry name" value="Glyceraldehyde-3-phosphate dehydrogenase-like, C-terminal domain"/>
    <property type="match status" value="1"/>
</dbReference>
<dbReference type="InterPro" id="IPR020829">
    <property type="entry name" value="GlycerAld_3-P_DH_cat"/>
</dbReference>
<dbReference type="Proteomes" id="UP000243106">
    <property type="component" value="Unassembled WGS sequence"/>
</dbReference>
<dbReference type="PRINTS" id="PR00078">
    <property type="entry name" value="G3PDHDRGNASE"/>
</dbReference>
<dbReference type="AlphaFoldDB" id="A0A1I5XUG6"/>
<organism evidence="7 8">
    <name type="scientific">Roseivivax halotolerans</name>
    <dbReference type="NCBI Taxonomy" id="93684"/>
    <lineage>
        <taxon>Bacteria</taxon>
        <taxon>Pseudomonadati</taxon>
        <taxon>Pseudomonadota</taxon>
        <taxon>Alphaproteobacteria</taxon>
        <taxon>Rhodobacterales</taxon>
        <taxon>Roseobacteraceae</taxon>
        <taxon>Roseivivax</taxon>
    </lineage>
</organism>
<dbReference type="SUPFAM" id="SSF51735">
    <property type="entry name" value="NAD(P)-binding Rossmann-fold domains"/>
    <property type="match status" value="1"/>
</dbReference>
<evidence type="ECO:0000256" key="5">
    <source>
        <dbReference type="RuleBase" id="RU000397"/>
    </source>
</evidence>
<dbReference type="PIRSF" id="PIRSF000149">
    <property type="entry name" value="GAP_DH"/>
    <property type="match status" value="1"/>
</dbReference>
<feature type="site" description="Activates thiol group during catalysis" evidence="4">
    <location>
        <position position="176"/>
    </location>
</feature>